<dbReference type="InterPro" id="IPR001519">
    <property type="entry name" value="Ferritin"/>
</dbReference>
<organism evidence="8 9">
    <name type="scientific">Mycobacterium novum</name>
    <dbReference type="NCBI Taxonomy" id="2492438"/>
    <lineage>
        <taxon>Bacteria</taxon>
        <taxon>Bacillati</taxon>
        <taxon>Actinomycetota</taxon>
        <taxon>Actinomycetes</taxon>
        <taxon>Mycobacteriales</taxon>
        <taxon>Mycobacteriaceae</taxon>
        <taxon>Mycobacterium</taxon>
    </lineage>
</organism>
<dbReference type="KEGG" id="mnm:MNVM_20300"/>
<evidence type="ECO:0000313" key="9">
    <source>
        <dbReference type="Proteomes" id="UP000466997"/>
    </source>
</evidence>
<evidence type="ECO:0000259" key="7">
    <source>
        <dbReference type="PROSITE" id="PS50905"/>
    </source>
</evidence>
<name>A0A7I7JNL1_9MYCO</name>
<evidence type="ECO:0000256" key="1">
    <source>
        <dbReference type="ARBA" id="ARBA00022434"/>
    </source>
</evidence>
<keyword evidence="4 5" id="KW-0408">Iron</keyword>
<evidence type="ECO:0000256" key="4">
    <source>
        <dbReference type="ARBA" id="ARBA00023004"/>
    </source>
</evidence>
<dbReference type="InterPro" id="IPR041719">
    <property type="entry name" value="Ferritin_prok"/>
</dbReference>
<dbReference type="Proteomes" id="UP000466997">
    <property type="component" value="Chromosome"/>
</dbReference>
<feature type="binding site" evidence="5">
    <location>
        <position position="111"/>
    </location>
    <ligand>
        <name>Fe cation</name>
        <dbReference type="ChEBI" id="CHEBI:24875"/>
        <label>1</label>
    </ligand>
</feature>
<keyword evidence="9" id="KW-1185">Reference proteome</keyword>
<dbReference type="InterPro" id="IPR008331">
    <property type="entry name" value="Ferritin_DPS_dom"/>
</dbReference>
<dbReference type="EMBL" id="AP022562">
    <property type="protein sequence ID" value="BBX12949.1"/>
    <property type="molecule type" value="Genomic_DNA"/>
</dbReference>
<feature type="domain" description="Ferritin-like diiron" evidence="7">
    <location>
        <begin position="17"/>
        <end position="162"/>
    </location>
</feature>
<feature type="binding site" evidence="5">
    <location>
        <position position="70"/>
    </location>
    <ligand>
        <name>Fe cation</name>
        <dbReference type="ChEBI" id="CHEBI:24875"/>
        <label>1</label>
    </ligand>
</feature>
<dbReference type="PROSITE" id="PS50905">
    <property type="entry name" value="FERRITIN_LIKE"/>
    <property type="match status" value="1"/>
</dbReference>
<dbReference type="Gene3D" id="1.20.1260.10">
    <property type="match status" value="1"/>
</dbReference>
<keyword evidence="3" id="KW-0560">Oxidoreductase</keyword>
<evidence type="ECO:0000256" key="3">
    <source>
        <dbReference type="ARBA" id="ARBA00023002"/>
    </source>
</evidence>
<dbReference type="GO" id="GO:0005829">
    <property type="term" value="C:cytosol"/>
    <property type="evidence" value="ECO:0007669"/>
    <property type="project" value="TreeGrafter"/>
</dbReference>
<evidence type="ECO:0000256" key="6">
    <source>
        <dbReference type="RuleBase" id="RU361145"/>
    </source>
</evidence>
<feature type="binding site" evidence="5">
    <location>
        <position position="34"/>
    </location>
    <ligand>
        <name>Fe cation</name>
        <dbReference type="ChEBI" id="CHEBI:24875"/>
        <label>1</label>
    </ligand>
</feature>
<sequence length="191" mass="21325">MQTGSDLGSIGFMSEIDNHTSKFHALLQEQIYHEFTAAQQYVAVAVYFDGGDFPQLAKFFYAQAVEERRHAMMMVQYLLDRAVDVEIPGTGAVRNRFDAPRDALALVLDQERTVTEQISGLTSAARDEGDHLGEQFMQWFLREQVEEVAVMTRLLRVADRAGHNLFDLENFIARELGTVTPEAGAPRAAGG</sequence>
<feature type="binding site" evidence="5">
    <location>
        <position position="67"/>
    </location>
    <ligand>
        <name>Fe cation</name>
        <dbReference type="ChEBI" id="CHEBI:24875"/>
        <label>1</label>
    </ligand>
</feature>
<evidence type="ECO:0000256" key="2">
    <source>
        <dbReference type="ARBA" id="ARBA00022723"/>
    </source>
</evidence>
<dbReference type="CDD" id="cd01055">
    <property type="entry name" value="Nonheme_Ferritin"/>
    <property type="match status" value="1"/>
</dbReference>
<dbReference type="PANTHER" id="PTHR11431:SF127">
    <property type="entry name" value="BACTERIAL NON-HEME FERRITIN"/>
    <property type="match status" value="1"/>
</dbReference>
<keyword evidence="2 5" id="KW-0479">Metal-binding</keyword>
<dbReference type="InterPro" id="IPR009040">
    <property type="entry name" value="Ferritin-like_diiron"/>
</dbReference>
<accession>A0A7I7JNL1</accession>
<dbReference type="SUPFAM" id="SSF47240">
    <property type="entry name" value="Ferritin-like"/>
    <property type="match status" value="1"/>
</dbReference>
<dbReference type="Pfam" id="PF00210">
    <property type="entry name" value="Ferritin"/>
    <property type="match status" value="1"/>
</dbReference>
<dbReference type="GO" id="GO:0008198">
    <property type="term" value="F:ferrous iron binding"/>
    <property type="evidence" value="ECO:0007669"/>
    <property type="project" value="TreeGrafter"/>
</dbReference>
<evidence type="ECO:0000256" key="5">
    <source>
        <dbReference type="PIRSR" id="PIRSR601519-1"/>
    </source>
</evidence>
<feature type="binding site" evidence="5">
    <location>
        <position position="144"/>
    </location>
    <ligand>
        <name>Fe cation</name>
        <dbReference type="ChEBI" id="CHEBI:24875"/>
        <label>1</label>
    </ligand>
</feature>
<reference evidence="8 9" key="1">
    <citation type="journal article" date="2019" name="Emerg. Microbes Infect.">
        <title>Comprehensive subspecies identification of 175 nontuberculous mycobacteria species based on 7547 genomic profiles.</title>
        <authorList>
            <person name="Matsumoto Y."/>
            <person name="Kinjo T."/>
            <person name="Motooka D."/>
            <person name="Nabeya D."/>
            <person name="Jung N."/>
            <person name="Uechi K."/>
            <person name="Horii T."/>
            <person name="Iida T."/>
            <person name="Fujita J."/>
            <person name="Nakamura S."/>
        </authorList>
    </citation>
    <scope>NUCLEOTIDE SEQUENCE [LARGE SCALE GENOMIC DNA]</scope>
    <source>
        <strain evidence="8 9">JCM 6391</strain>
    </source>
</reference>
<evidence type="ECO:0000313" key="8">
    <source>
        <dbReference type="EMBL" id="BBX12949.1"/>
    </source>
</evidence>
<dbReference type="GO" id="GO:0006826">
    <property type="term" value="P:iron ion transport"/>
    <property type="evidence" value="ECO:0007669"/>
    <property type="project" value="InterPro"/>
</dbReference>
<dbReference type="InterPro" id="IPR009078">
    <property type="entry name" value="Ferritin-like_SF"/>
</dbReference>
<dbReference type="InterPro" id="IPR012347">
    <property type="entry name" value="Ferritin-like"/>
</dbReference>
<keyword evidence="1 6" id="KW-0409">Iron storage</keyword>
<gene>
    <name evidence="8" type="primary">bfrB</name>
    <name evidence="8" type="ORF">MNVM_20300</name>
</gene>
<proteinExistence type="predicted"/>
<protein>
    <recommendedName>
        <fullName evidence="6">Ferritin</fullName>
    </recommendedName>
</protein>
<dbReference type="PANTHER" id="PTHR11431">
    <property type="entry name" value="FERRITIN"/>
    <property type="match status" value="1"/>
</dbReference>
<dbReference type="GO" id="GO:0004322">
    <property type="term" value="F:ferroxidase activity"/>
    <property type="evidence" value="ECO:0007669"/>
    <property type="project" value="TreeGrafter"/>
</dbReference>
<dbReference type="AlphaFoldDB" id="A0A7I7JNL1"/>
<dbReference type="GO" id="GO:0008199">
    <property type="term" value="F:ferric iron binding"/>
    <property type="evidence" value="ECO:0007669"/>
    <property type="project" value="InterPro"/>
</dbReference>
<dbReference type="GO" id="GO:0006879">
    <property type="term" value="P:intracellular iron ion homeostasis"/>
    <property type="evidence" value="ECO:0007669"/>
    <property type="project" value="UniProtKB-KW"/>
</dbReference>